<keyword evidence="1" id="KW-1185">Reference proteome</keyword>
<evidence type="ECO:0000313" key="1">
    <source>
        <dbReference type="Proteomes" id="UP000887569"/>
    </source>
</evidence>
<proteinExistence type="predicted"/>
<dbReference type="AlphaFoldDB" id="A0A915CHN0"/>
<name>A0A915CHN0_PARUN</name>
<evidence type="ECO:0000313" key="2">
    <source>
        <dbReference type="WBParaSite" id="PgR185X_g001_t01"/>
    </source>
</evidence>
<accession>A0A915CHN0</accession>
<dbReference type="Proteomes" id="UP000887569">
    <property type="component" value="Unplaced"/>
</dbReference>
<protein>
    <submittedName>
        <fullName evidence="2">Uncharacterized protein</fullName>
    </submittedName>
</protein>
<organism evidence="1 2">
    <name type="scientific">Parascaris univalens</name>
    <name type="common">Nematode worm</name>
    <dbReference type="NCBI Taxonomy" id="6257"/>
    <lineage>
        <taxon>Eukaryota</taxon>
        <taxon>Metazoa</taxon>
        <taxon>Ecdysozoa</taxon>
        <taxon>Nematoda</taxon>
        <taxon>Chromadorea</taxon>
        <taxon>Rhabditida</taxon>
        <taxon>Spirurina</taxon>
        <taxon>Ascaridomorpha</taxon>
        <taxon>Ascaridoidea</taxon>
        <taxon>Ascarididae</taxon>
        <taxon>Parascaris</taxon>
    </lineage>
</organism>
<sequence>LTKRMRPVFMDRMEAWSAFAAAKEMITTELQPFDLFYICRKEAEHHYDGERGKRFGQTGRALQLLLSQSPYRDVTVPWAPMYAADWDAADLLPAFTQFFIYKPNLLNVLSSKHLVRVTGE</sequence>
<dbReference type="WBParaSite" id="PgR185X_g001_t01">
    <property type="protein sequence ID" value="PgR185X_g001_t01"/>
    <property type="gene ID" value="PgR185X_g001"/>
</dbReference>
<reference evidence="2" key="1">
    <citation type="submission" date="2022-11" db="UniProtKB">
        <authorList>
            <consortium name="WormBaseParasite"/>
        </authorList>
    </citation>
    <scope>IDENTIFICATION</scope>
</reference>